<evidence type="ECO:0000259" key="2">
    <source>
        <dbReference type="PROSITE" id="PS50943"/>
    </source>
</evidence>
<dbReference type="InterPro" id="IPR001387">
    <property type="entry name" value="Cro/C1-type_HTH"/>
</dbReference>
<dbReference type="GO" id="GO:0003677">
    <property type="term" value="F:DNA binding"/>
    <property type="evidence" value="ECO:0007669"/>
    <property type="project" value="UniProtKB-KW"/>
</dbReference>
<gene>
    <name evidence="3" type="ORF">BGL52_00615</name>
</gene>
<dbReference type="AlphaFoldDB" id="A0AAN1C5V1"/>
<accession>A0AAN1C5V1</accession>
<protein>
    <submittedName>
        <fullName evidence="3">Transcriptional regulator</fullName>
    </submittedName>
</protein>
<organism evidence="3 4">
    <name type="scientific">Lacticaseibacillus casei</name>
    <name type="common">Lactobacillus casei</name>
    <dbReference type="NCBI Taxonomy" id="1582"/>
    <lineage>
        <taxon>Bacteria</taxon>
        <taxon>Bacillati</taxon>
        <taxon>Bacillota</taxon>
        <taxon>Bacilli</taxon>
        <taxon>Lactobacillales</taxon>
        <taxon>Lactobacillaceae</taxon>
        <taxon>Lacticaseibacillus</taxon>
    </lineage>
</organism>
<dbReference type="InterPro" id="IPR010982">
    <property type="entry name" value="Lambda_DNA-bd_dom_sf"/>
</dbReference>
<sequence>MEINVGTVISIYRKQKGITQQALADFVGVSKASVSKWETGQSYPDITLLPILAAYFDVSIDKLMAYNAQLSAAEIRRLYTSMKRAFETQPAETVLTSIRNLIRRYYACYPFLLQMGLLLLNHYDLLPGDSLEDKKKTYVTEALQLFVRVRQSGGDLSLTAKAVDLEGYSLLILNRPDDVLALLGEYVPEQLPADSLIAGAFQQKGDLQRAIATSQSGLMQDLSIIMSQLTNYMTLLGDDPERLKATYQRGQAIAEAFELVTLNPAVWANFQLAALNGFAQQHQIEAVAITLRLFVRAMATTKMTWQLHGDQYFDAIDPWLNQLDLGPQTPRVSGQAKQVLINAVLNNPALKPLRQQPAIEPLLKELEQIKARK</sequence>
<keyword evidence="1" id="KW-0238">DNA-binding</keyword>
<feature type="domain" description="HTH cro/C1-type" evidence="2">
    <location>
        <begin position="9"/>
        <end position="63"/>
    </location>
</feature>
<dbReference type="Gene3D" id="1.10.260.40">
    <property type="entry name" value="lambda repressor-like DNA-binding domains"/>
    <property type="match status" value="1"/>
</dbReference>
<evidence type="ECO:0000256" key="1">
    <source>
        <dbReference type="ARBA" id="ARBA00023125"/>
    </source>
</evidence>
<dbReference type="Proteomes" id="UP000195609">
    <property type="component" value="Chromosome"/>
</dbReference>
<dbReference type="PROSITE" id="PS50943">
    <property type="entry name" value="HTH_CROC1"/>
    <property type="match status" value="1"/>
</dbReference>
<dbReference type="SMART" id="SM00530">
    <property type="entry name" value="HTH_XRE"/>
    <property type="match status" value="1"/>
</dbReference>
<evidence type="ECO:0000313" key="3">
    <source>
        <dbReference type="EMBL" id="ARY90337.1"/>
    </source>
</evidence>
<dbReference type="PANTHER" id="PTHR46558:SF11">
    <property type="entry name" value="HTH-TYPE TRANSCRIPTIONAL REGULATOR XRE"/>
    <property type="match status" value="1"/>
</dbReference>
<name>A0AAN1C5V1_LACCA</name>
<proteinExistence type="predicted"/>
<dbReference type="Pfam" id="PF01381">
    <property type="entry name" value="HTH_3"/>
    <property type="match status" value="1"/>
</dbReference>
<reference evidence="3 4" key="1">
    <citation type="journal article" date="2017" name="Front. Immunol.">
        <title>Complete Genome Sequence of Lactobacillus casei LC5, a Potential Probiotics for Atopic Dermatitis.</title>
        <authorList>
            <person name="Kang J."/>
            <person name="Chung W.H."/>
            <person name="Lim T.J."/>
            <person name="Whon T.W."/>
            <person name="Lim S."/>
            <person name="Nam Y.D."/>
        </authorList>
    </citation>
    <scope>NUCLEOTIDE SEQUENCE [LARGE SCALE GENOMIC DNA]</scope>
    <source>
        <strain evidence="3 4">LC5</strain>
    </source>
</reference>
<dbReference type="RefSeq" id="WP_087911310.1">
    <property type="nucleotide sequence ID" value="NZ_CP017065.1"/>
</dbReference>
<evidence type="ECO:0000313" key="4">
    <source>
        <dbReference type="Proteomes" id="UP000195609"/>
    </source>
</evidence>
<dbReference type="CDD" id="cd00093">
    <property type="entry name" value="HTH_XRE"/>
    <property type="match status" value="1"/>
</dbReference>
<dbReference type="EMBL" id="CP017065">
    <property type="protein sequence ID" value="ARY90337.1"/>
    <property type="molecule type" value="Genomic_DNA"/>
</dbReference>
<dbReference type="PANTHER" id="PTHR46558">
    <property type="entry name" value="TRACRIPTIONAL REGULATORY PROTEIN-RELATED-RELATED"/>
    <property type="match status" value="1"/>
</dbReference>
<dbReference type="SUPFAM" id="SSF47413">
    <property type="entry name" value="lambda repressor-like DNA-binding domains"/>
    <property type="match status" value="1"/>
</dbReference>